<proteinExistence type="predicted"/>
<name>A0AAD4XM47_9MAGN</name>
<sequence length="78" mass="9232">MYQQQDRKCIQNSALAMFYCPSLQWPLNSDQLLRTRKTECLISPPSPARSCSRRVSSNKFEILRKRTKTGKSQVRRRR</sequence>
<evidence type="ECO:0000313" key="1">
    <source>
        <dbReference type="EMBL" id="KAI3923652.1"/>
    </source>
</evidence>
<dbReference type="EMBL" id="JAJJMB010008429">
    <property type="protein sequence ID" value="KAI3923652.1"/>
    <property type="molecule type" value="Genomic_DNA"/>
</dbReference>
<evidence type="ECO:0000313" key="2">
    <source>
        <dbReference type="Proteomes" id="UP001202328"/>
    </source>
</evidence>
<accession>A0AAD4XM47</accession>
<protein>
    <submittedName>
        <fullName evidence="1">Uncharacterized protein</fullName>
    </submittedName>
</protein>
<gene>
    <name evidence="1" type="ORF">MKW98_011282</name>
</gene>
<dbReference type="Proteomes" id="UP001202328">
    <property type="component" value="Unassembled WGS sequence"/>
</dbReference>
<comment type="caution">
    <text evidence="1">The sequence shown here is derived from an EMBL/GenBank/DDBJ whole genome shotgun (WGS) entry which is preliminary data.</text>
</comment>
<keyword evidence="2" id="KW-1185">Reference proteome</keyword>
<dbReference type="AlphaFoldDB" id="A0AAD4XM47"/>
<organism evidence="1 2">
    <name type="scientific">Papaver atlanticum</name>
    <dbReference type="NCBI Taxonomy" id="357466"/>
    <lineage>
        <taxon>Eukaryota</taxon>
        <taxon>Viridiplantae</taxon>
        <taxon>Streptophyta</taxon>
        <taxon>Embryophyta</taxon>
        <taxon>Tracheophyta</taxon>
        <taxon>Spermatophyta</taxon>
        <taxon>Magnoliopsida</taxon>
        <taxon>Ranunculales</taxon>
        <taxon>Papaveraceae</taxon>
        <taxon>Papaveroideae</taxon>
        <taxon>Papaver</taxon>
    </lineage>
</organism>
<reference evidence="1" key="1">
    <citation type="submission" date="2022-04" db="EMBL/GenBank/DDBJ databases">
        <title>A functionally conserved STORR gene fusion in Papaver species that diverged 16.8 million years ago.</title>
        <authorList>
            <person name="Catania T."/>
        </authorList>
    </citation>
    <scope>NUCLEOTIDE SEQUENCE</scope>
    <source>
        <strain evidence="1">S-188037</strain>
    </source>
</reference>